<evidence type="ECO:0000313" key="2">
    <source>
        <dbReference type="Proteomes" id="UP000663844"/>
    </source>
</evidence>
<evidence type="ECO:0000313" key="1">
    <source>
        <dbReference type="EMBL" id="CAF4391493.1"/>
    </source>
</evidence>
<organism evidence="1 2">
    <name type="scientific">Adineta steineri</name>
    <dbReference type="NCBI Taxonomy" id="433720"/>
    <lineage>
        <taxon>Eukaryota</taxon>
        <taxon>Metazoa</taxon>
        <taxon>Spiralia</taxon>
        <taxon>Gnathifera</taxon>
        <taxon>Rotifera</taxon>
        <taxon>Eurotatoria</taxon>
        <taxon>Bdelloidea</taxon>
        <taxon>Adinetida</taxon>
        <taxon>Adinetidae</taxon>
        <taxon>Adineta</taxon>
    </lineage>
</organism>
<comment type="caution">
    <text evidence="1">The sequence shown here is derived from an EMBL/GenBank/DDBJ whole genome shotgun (WGS) entry which is preliminary data.</text>
</comment>
<gene>
    <name evidence="1" type="ORF">OXD698_LOCUS50931</name>
</gene>
<feature type="non-terminal residue" evidence="1">
    <location>
        <position position="163"/>
    </location>
</feature>
<protein>
    <submittedName>
        <fullName evidence="1">Uncharacterized protein</fullName>
    </submittedName>
</protein>
<accession>A0A820NN77</accession>
<reference evidence="1" key="1">
    <citation type="submission" date="2021-02" db="EMBL/GenBank/DDBJ databases">
        <authorList>
            <person name="Nowell W R."/>
        </authorList>
    </citation>
    <scope>NUCLEOTIDE SEQUENCE</scope>
</reference>
<name>A0A820NN77_9BILA</name>
<dbReference type="Proteomes" id="UP000663844">
    <property type="component" value="Unassembled WGS sequence"/>
</dbReference>
<sequence>MPIDVRTSMSAMWQLIRSFCQSAINTTIDTLDEFENSPWVNPTLVTKQILDVKVQKNLNLLRQTTASNFIQSIKFVHKMAQANQLITGLLTNYIATTTARIVTHLAFAPQADIKGNIYIQKGSMRRCSCKDEESCPLPGNLYLYDNNIKEKRETYDLNQIEAN</sequence>
<dbReference type="EMBL" id="CAJOAZ010025245">
    <property type="protein sequence ID" value="CAF4391493.1"/>
    <property type="molecule type" value="Genomic_DNA"/>
</dbReference>
<proteinExistence type="predicted"/>
<dbReference type="AlphaFoldDB" id="A0A820NN77"/>